<gene>
    <name evidence="2" type="ORF">E6C27_scaffold230G001850</name>
</gene>
<dbReference type="Proteomes" id="UP000321393">
    <property type="component" value="Unassembled WGS sequence"/>
</dbReference>
<dbReference type="EMBL" id="SSTE01013576">
    <property type="protein sequence ID" value="KAA0046995.1"/>
    <property type="molecule type" value="Genomic_DNA"/>
</dbReference>
<name>A0A5A7U019_CUCMM</name>
<reference evidence="2 3" key="1">
    <citation type="submission" date="2019-08" db="EMBL/GenBank/DDBJ databases">
        <title>Draft genome sequences of two oriental melons (Cucumis melo L. var makuwa).</title>
        <authorList>
            <person name="Kwon S.-Y."/>
        </authorList>
    </citation>
    <scope>NUCLEOTIDE SEQUENCE [LARGE SCALE GENOMIC DNA]</scope>
    <source>
        <strain evidence="3">cv. SW 3</strain>
        <tissue evidence="2">Leaf</tissue>
    </source>
</reference>
<evidence type="ECO:0000259" key="1">
    <source>
        <dbReference type="Pfam" id="PF26138"/>
    </source>
</evidence>
<dbReference type="Pfam" id="PF26138">
    <property type="entry name" value="DUF8040"/>
    <property type="match status" value="1"/>
</dbReference>
<dbReference type="InterPro" id="IPR058353">
    <property type="entry name" value="DUF8040"/>
</dbReference>
<evidence type="ECO:0000313" key="3">
    <source>
        <dbReference type="Proteomes" id="UP000321393"/>
    </source>
</evidence>
<proteinExistence type="predicted"/>
<comment type="caution">
    <text evidence="2">The sequence shown here is derived from an EMBL/GenBank/DDBJ whole genome shotgun (WGS) entry which is preliminary data.</text>
</comment>
<evidence type="ECO:0000313" key="2">
    <source>
        <dbReference type="EMBL" id="KAA0046995.1"/>
    </source>
</evidence>
<sequence>MPLRTVDSLSSIVIVDVEEMVVMFLNVLAHDVKDCVIQREFVRSGEIVSQHFNLILLVVLRLHDELIKKPMLNYLRMLERTYIKVNVPAADRPTFRTLSGKLRLMYSTGQQYHLQEWRGDGNVPTIAKEYFNMKSLVVARQLLRFFTLA</sequence>
<accession>A0A5A7U019</accession>
<dbReference type="OrthoDB" id="1740061at2759"/>
<dbReference type="AlphaFoldDB" id="A0A5A7U019"/>
<protein>
    <submittedName>
        <fullName evidence="2">Retrotransposon protein</fullName>
    </submittedName>
</protein>
<feature type="domain" description="DUF8040" evidence="1">
    <location>
        <begin position="3"/>
        <end position="59"/>
    </location>
</feature>
<organism evidence="2 3">
    <name type="scientific">Cucumis melo var. makuwa</name>
    <name type="common">Oriental melon</name>
    <dbReference type="NCBI Taxonomy" id="1194695"/>
    <lineage>
        <taxon>Eukaryota</taxon>
        <taxon>Viridiplantae</taxon>
        <taxon>Streptophyta</taxon>
        <taxon>Embryophyta</taxon>
        <taxon>Tracheophyta</taxon>
        <taxon>Spermatophyta</taxon>
        <taxon>Magnoliopsida</taxon>
        <taxon>eudicotyledons</taxon>
        <taxon>Gunneridae</taxon>
        <taxon>Pentapetalae</taxon>
        <taxon>rosids</taxon>
        <taxon>fabids</taxon>
        <taxon>Cucurbitales</taxon>
        <taxon>Cucurbitaceae</taxon>
        <taxon>Benincaseae</taxon>
        <taxon>Cucumis</taxon>
    </lineage>
</organism>